<evidence type="ECO:0000313" key="3">
    <source>
        <dbReference type="Proteomes" id="UP000315017"/>
    </source>
</evidence>
<reference evidence="2 3" key="1">
    <citation type="submission" date="2019-02" db="EMBL/GenBank/DDBJ databases">
        <title>Deep-cultivation of Planctomycetes and their phenomic and genomic characterization uncovers novel biology.</title>
        <authorList>
            <person name="Wiegand S."/>
            <person name="Jogler M."/>
            <person name="Boedeker C."/>
            <person name="Pinto D."/>
            <person name="Vollmers J."/>
            <person name="Rivas-Marin E."/>
            <person name="Kohn T."/>
            <person name="Peeters S.H."/>
            <person name="Heuer A."/>
            <person name="Rast P."/>
            <person name="Oberbeckmann S."/>
            <person name="Bunk B."/>
            <person name="Jeske O."/>
            <person name="Meyerdierks A."/>
            <person name="Storesund J.E."/>
            <person name="Kallscheuer N."/>
            <person name="Luecker S."/>
            <person name="Lage O.M."/>
            <person name="Pohl T."/>
            <person name="Merkel B.J."/>
            <person name="Hornburger P."/>
            <person name="Mueller R.-W."/>
            <person name="Bruemmer F."/>
            <person name="Labrenz M."/>
            <person name="Spormann A.M."/>
            <person name="Op den Camp H."/>
            <person name="Overmann J."/>
            <person name="Amann R."/>
            <person name="Jetten M.S.M."/>
            <person name="Mascher T."/>
            <person name="Medema M.H."/>
            <person name="Devos D.P."/>
            <person name="Kaster A.-K."/>
            <person name="Ovreas L."/>
            <person name="Rohde M."/>
            <person name="Galperin M.Y."/>
            <person name="Jogler C."/>
        </authorList>
    </citation>
    <scope>NUCLEOTIDE SEQUENCE [LARGE SCALE GENOMIC DNA]</scope>
    <source>
        <strain evidence="2 3">ETA_A8</strain>
    </source>
</reference>
<keyword evidence="3" id="KW-1185">Reference proteome</keyword>
<proteinExistence type="predicted"/>
<feature type="transmembrane region" description="Helical" evidence="1">
    <location>
        <begin position="16"/>
        <end position="33"/>
    </location>
</feature>
<evidence type="ECO:0000256" key="1">
    <source>
        <dbReference type="SAM" id="Phobius"/>
    </source>
</evidence>
<keyword evidence="1" id="KW-0812">Transmembrane</keyword>
<evidence type="ECO:0000313" key="2">
    <source>
        <dbReference type="EMBL" id="QDU30070.1"/>
    </source>
</evidence>
<accession>A0A517YIL5</accession>
<feature type="transmembrane region" description="Helical" evidence="1">
    <location>
        <begin position="45"/>
        <end position="69"/>
    </location>
</feature>
<keyword evidence="1" id="KW-0472">Membrane</keyword>
<gene>
    <name evidence="2" type="ORF">ETAA8_51890</name>
</gene>
<organism evidence="2 3">
    <name type="scientific">Anatilimnocola aggregata</name>
    <dbReference type="NCBI Taxonomy" id="2528021"/>
    <lineage>
        <taxon>Bacteria</taxon>
        <taxon>Pseudomonadati</taxon>
        <taxon>Planctomycetota</taxon>
        <taxon>Planctomycetia</taxon>
        <taxon>Pirellulales</taxon>
        <taxon>Pirellulaceae</taxon>
        <taxon>Anatilimnocola</taxon>
    </lineage>
</organism>
<dbReference type="KEGG" id="aagg:ETAA8_51890"/>
<dbReference type="Proteomes" id="UP000315017">
    <property type="component" value="Chromosome"/>
</dbReference>
<sequence>MIADSMLLASLPFGQLWYYLPLLVAISLVYGATRHELPGPIMRQAWNTAVWMTTFIGAIFLIILVLTWLV</sequence>
<protein>
    <submittedName>
        <fullName evidence="2">Uncharacterized protein</fullName>
    </submittedName>
</protein>
<name>A0A517YIL5_9BACT</name>
<dbReference type="EMBL" id="CP036274">
    <property type="protein sequence ID" value="QDU30070.1"/>
    <property type="molecule type" value="Genomic_DNA"/>
</dbReference>
<dbReference type="RefSeq" id="WP_238397560.1">
    <property type="nucleotide sequence ID" value="NZ_CP036274.1"/>
</dbReference>
<keyword evidence="1" id="KW-1133">Transmembrane helix</keyword>
<dbReference type="AlphaFoldDB" id="A0A517YIL5"/>